<keyword evidence="2" id="KW-0520">NAD</keyword>
<dbReference type="EMBL" id="CP027059">
    <property type="protein sequence ID" value="UQZ80913.1"/>
    <property type="molecule type" value="Genomic_DNA"/>
</dbReference>
<dbReference type="EC" id="1.1.1.79" evidence="4"/>
<dbReference type="Pfam" id="PF02826">
    <property type="entry name" value="2-Hacid_dh_C"/>
    <property type="match status" value="1"/>
</dbReference>
<organism evidence="4 5">
    <name type="scientific">Paenibacillus konkukensis</name>
    <dbReference type="NCBI Taxonomy" id="2020716"/>
    <lineage>
        <taxon>Bacteria</taxon>
        <taxon>Bacillati</taxon>
        <taxon>Bacillota</taxon>
        <taxon>Bacilli</taxon>
        <taxon>Bacillales</taxon>
        <taxon>Paenibacillaceae</taxon>
        <taxon>Paenibacillus</taxon>
    </lineage>
</organism>
<keyword evidence="1 4" id="KW-0560">Oxidoreductase</keyword>
<protein>
    <submittedName>
        <fullName evidence="4">Glyoxylate/hydroxypyruvate reductase A</fullName>
        <ecNumber evidence="4">1.1.1.79</ecNumber>
    </submittedName>
</protein>
<dbReference type="SUPFAM" id="SSF52283">
    <property type="entry name" value="Formate/glycerate dehydrogenase catalytic domain-like"/>
    <property type="match status" value="1"/>
</dbReference>
<gene>
    <name evidence="4" type="primary">ghrA</name>
    <name evidence="4" type="ORF">SK3146_00069</name>
</gene>
<dbReference type="InterPro" id="IPR006140">
    <property type="entry name" value="D-isomer_DH_NAD-bd"/>
</dbReference>
<dbReference type="Gene3D" id="3.40.50.720">
    <property type="entry name" value="NAD(P)-binding Rossmann-like Domain"/>
    <property type="match status" value="2"/>
</dbReference>
<dbReference type="GO" id="GO:0030267">
    <property type="term" value="F:glyoxylate reductase (NADPH) activity"/>
    <property type="evidence" value="ECO:0007669"/>
    <property type="project" value="UniProtKB-EC"/>
</dbReference>
<evidence type="ECO:0000313" key="4">
    <source>
        <dbReference type="EMBL" id="UQZ80913.1"/>
    </source>
</evidence>
<dbReference type="PANTHER" id="PTHR43333:SF1">
    <property type="entry name" value="D-ISOMER SPECIFIC 2-HYDROXYACID DEHYDROGENASE NAD-BINDING DOMAIN-CONTAINING PROTEIN"/>
    <property type="match status" value="1"/>
</dbReference>
<reference evidence="4" key="1">
    <citation type="submission" date="2018-02" db="EMBL/GenBank/DDBJ databases">
        <authorList>
            <person name="Kim S.-K."/>
            <person name="Jung H.-I."/>
            <person name="Lee S.-W."/>
        </authorList>
    </citation>
    <scope>NUCLEOTIDE SEQUENCE</scope>
    <source>
        <strain evidence="4">SK3146</strain>
    </source>
</reference>
<dbReference type="SUPFAM" id="SSF51735">
    <property type="entry name" value="NAD(P)-binding Rossmann-fold domains"/>
    <property type="match status" value="1"/>
</dbReference>
<proteinExistence type="predicted"/>
<feature type="domain" description="D-isomer specific 2-hydroxyacid dehydrogenase NAD-binding" evidence="3">
    <location>
        <begin position="110"/>
        <end position="282"/>
    </location>
</feature>
<accession>A0ABY4RE84</accession>
<dbReference type="Proteomes" id="UP001057134">
    <property type="component" value="Chromosome"/>
</dbReference>
<sequence length="317" mass="35282">MNGNIPNILVYHTSEADKYADFLRERGVASVQTASTPEEAMERLPGTDCIMAWRFPTELLSRPEAAAVRWIQSIGAGIEDLMSDPAIPRHIAITRIVDQFGGLIAEYVFAYLLLIGKELPRMMKAQSERRWSPFRVDALQGKVIGVAGLGSIGSEIVRKARAFDMTVYGLSFSGARSSLVDRHFDGAQWLAFVKELDYLVLTLPLTEQTRHAVDRRILHAMKPEASLVNVGRGPLVSEPDLIEAMTEGRLRAAVLDVFDREPLAPDHSFWGLPNVYVTPHLSGQSKFDAVGQFFMDNLRLFAAGEPLRGIVNRERGY</sequence>
<keyword evidence="5" id="KW-1185">Reference proteome</keyword>
<evidence type="ECO:0000313" key="5">
    <source>
        <dbReference type="Proteomes" id="UP001057134"/>
    </source>
</evidence>
<dbReference type="CDD" id="cd05300">
    <property type="entry name" value="2-Hacid_dh_1"/>
    <property type="match status" value="1"/>
</dbReference>
<evidence type="ECO:0000256" key="2">
    <source>
        <dbReference type="ARBA" id="ARBA00023027"/>
    </source>
</evidence>
<name>A0ABY4RE84_9BACL</name>
<dbReference type="RefSeq" id="WP_249863189.1">
    <property type="nucleotide sequence ID" value="NZ_CP027059.1"/>
</dbReference>
<dbReference type="InterPro" id="IPR036291">
    <property type="entry name" value="NAD(P)-bd_dom_sf"/>
</dbReference>
<dbReference type="PANTHER" id="PTHR43333">
    <property type="entry name" value="2-HACID_DH_C DOMAIN-CONTAINING PROTEIN"/>
    <property type="match status" value="1"/>
</dbReference>
<evidence type="ECO:0000256" key="1">
    <source>
        <dbReference type="ARBA" id="ARBA00023002"/>
    </source>
</evidence>
<evidence type="ECO:0000259" key="3">
    <source>
        <dbReference type="Pfam" id="PF02826"/>
    </source>
</evidence>
<reference evidence="4" key="2">
    <citation type="journal article" date="2021" name="J Anim Sci Technol">
        <title>Complete genome sequence of Paenibacillus konkukensis sp. nov. SK3146 as a potential probiotic strain.</title>
        <authorList>
            <person name="Jung H.I."/>
            <person name="Park S."/>
            <person name="Niu K.M."/>
            <person name="Lee S.W."/>
            <person name="Kothari D."/>
            <person name="Yi K.J."/>
            <person name="Kim S.K."/>
        </authorList>
    </citation>
    <scope>NUCLEOTIDE SEQUENCE</scope>
    <source>
        <strain evidence="4">SK3146</strain>
    </source>
</reference>